<reference evidence="12 13" key="1">
    <citation type="submission" date="2019-03" db="EMBL/GenBank/DDBJ databases">
        <title>Genomic Encyclopedia of Type Strains, Phase IV (KMG-IV): sequencing the most valuable type-strain genomes for metagenomic binning, comparative biology and taxonomic classification.</title>
        <authorList>
            <person name="Goeker M."/>
        </authorList>
    </citation>
    <scope>NUCLEOTIDE SEQUENCE [LARGE SCALE GENOMIC DNA]</scope>
    <source>
        <strain evidence="12 13">DSM 26377</strain>
    </source>
</reference>
<dbReference type="GO" id="GO:0036220">
    <property type="term" value="F:ITP diphosphatase activity"/>
    <property type="evidence" value="ECO:0007669"/>
    <property type="project" value="UniProtKB-UniRule"/>
</dbReference>
<feature type="binding site" evidence="10">
    <location>
        <position position="96"/>
    </location>
    <ligand>
        <name>Mg(2+)</name>
        <dbReference type="ChEBI" id="CHEBI:18420"/>
    </ligand>
</feature>
<dbReference type="InterPro" id="IPR029001">
    <property type="entry name" value="ITPase-like_fam"/>
</dbReference>
<dbReference type="GO" id="GO:0017111">
    <property type="term" value="F:ribonucleoside triphosphate phosphatase activity"/>
    <property type="evidence" value="ECO:0007669"/>
    <property type="project" value="InterPro"/>
</dbReference>
<dbReference type="Gene3D" id="3.90.950.10">
    <property type="match status" value="1"/>
</dbReference>
<evidence type="ECO:0000256" key="5">
    <source>
        <dbReference type="ARBA" id="ARBA00022801"/>
    </source>
</evidence>
<dbReference type="Proteomes" id="UP000295341">
    <property type="component" value="Unassembled WGS sequence"/>
</dbReference>
<dbReference type="GO" id="GO:0046872">
    <property type="term" value="F:metal ion binding"/>
    <property type="evidence" value="ECO:0007669"/>
    <property type="project" value="UniProtKB-KW"/>
</dbReference>
<sequence>MPRSRDKTAHHEGSRGLFAALGAYNRDMEEIVIASRNLKKARELEDLLQPLALRVRRVSEFSPKEPAETGLTFVENALIKARHAAAASGLPAIADDSGLCVDALDGAPGVRSARYAGEPASDAVNNDKLLAEMDRIDDDARGAQFVSVVVLLRSPNDPIPLIAEGRWRGTILRAPRGGQGFGYDPLFFIPDLRCSAAELAPDRKNRISHRGLAMQQLLRQLAGA</sequence>
<keyword evidence="13" id="KW-1185">Reference proteome</keyword>
<comment type="similarity">
    <text evidence="1 10 11">Belongs to the HAM1 NTPase family.</text>
</comment>
<comment type="caution">
    <text evidence="12">The sequence shown here is derived from an EMBL/GenBank/DDBJ whole genome shotgun (WGS) entry which is preliminary data.</text>
</comment>
<keyword evidence="3 10" id="KW-0479">Metal-binding</keyword>
<dbReference type="PANTHER" id="PTHR11067">
    <property type="entry name" value="INOSINE TRIPHOSPHATE PYROPHOSPHATASE/HAM1 PROTEIN"/>
    <property type="match status" value="1"/>
</dbReference>
<comment type="function">
    <text evidence="10">Pyrophosphatase that catalyzes the hydrolysis of nucleoside triphosphates to their monophosphate derivatives, with a high preference for the non-canonical purine nucleotides XTP (xanthosine triphosphate), dITP (deoxyinosine triphosphate) and ITP. Seems to function as a house-cleaning enzyme that removes non-canonical purine nucleotides from the nucleotide pool, thus preventing their incorporation into DNA/RNA and avoiding chromosomal lesions.</text>
</comment>
<feature type="binding site" evidence="10">
    <location>
        <position position="97"/>
    </location>
    <ligand>
        <name>substrate</name>
    </ligand>
</feature>
<dbReference type="Pfam" id="PF01725">
    <property type="entry name" value="Ham1p_like"/>
    <property type="match status" value="1"/>
</dbReference>
<comment type="subunit">
    <text evidence="2 10">Homodimer.</text>
</comment>
<dbReference type="GO" id="GO:0009117">
    <property type="term" value="P:nucleotide metabolic process"/>
    <property type="evidence" value="ECO:0007669"/>
    <property type="project" value="UniProtKB-KW"/>
</dbReference>
<feature type="binding site" evidence="10">
    <location>
        <begin position="209"/>
        <end position="210"/>
    </location>
    <ligand>
        <name>substrate</name>
    </ligand>
</feature>
<comment type="caution">
    <text evidence="10">Lacks conserved residue(s) required for the propagation of feature annotation.</text>
</comment>
<gene>
    <name evidence="12" type="ORF">DFR24_3766</name>
</gene>
<protein>
    <recommendedName>
        <fullName evidence="10">dITP/XTP pyrophosphatase</fullName>
        <ecNumber evidence="10">3.6.1.66</ecNumber>
    </recommendedName>
    <alternativeName>
        <fullName evidence="10">Non-canonical purine NTP pyrophosphatase</fullName>
    </alternativeName>
    <alternativeName>
        <fullName evidence="10">Non-standard purine NTP pyrophosphatase</fullName>
    </alternativeName>
    <alternativeName>
        <fullName evidence="10">Nucleoside-triphosphate diphosphatase</fullName>
    </alternativeName>
    <alternativeName>
        <fullName evidence="10">Nucleoside-triphosphate pyrophosphatase</fullName>
        <shortName evidence="10">NTPase</shortName>
    </alternativeName>
</protein>
<evidence type="ECO:0000256" key="4">
    <source>
        <dbReference type="ARBA" id="ARBA00022741"/>
    </source>
</evidence>
<organism evidence="12 13">
    <name type="scientific">Panacagrimonas perspica</name>
    <dbReference type="NCBI Taxonomy" id="381431"/>
    <lineage>
        <taxon>Bacteria</taxon>
        <taxon>Pseudomonadati</taxon>
        <taxon>Pseudomonadota</taxon>
        <taxon>Gammaproteobacteria</taxon>
        <taxon>Nevskiales</taxon>
        <taxon>Nevskiaceae</taxon>
        <taxon>Panacagrimonas</taxon>
    </lineage>
</organism>
<dbReference type="AlphaFoldDB" id="A0A4V3F4W1"/>
<dbReference type="InterPro" id="IPR002637">
    <property type="entry name" value="RdgB/HAM1"/>
</dbReference>
<dbReference type="GO" id="GO:0009146">
    <property type="term" value="P:purine nucleoside triphosphate catabolic process"/>
    <property type="evidence" value="ECO:0007669"/>
    <property type="project" value="UniProtKB-UniRule"/>
</dbReference>
<evidence type="ECO:0000256" key="2">
    <source>
        <dbReference type="ARBA" id="ARBA00011738"/>
    </source>
</evidence>
<dbReference type="FunFam" id="3.90.950.10:FF:000001">
    <property type="entry name" value="dITP/XTP pyrophosphatase"/>
    <property type="match status" value="1"/>
</dbReference>
<comment type="cofactor">
    <cofactor evidence="10">
        <name>Mg(2+)</name>
        <dbReference type="ChEBI" id="CHEBI:18420"/>
    </cofactor>
    <text evidence="10">Binds 1 Mg(2+) ion per subunit.</text>
</comment>
<proteinExistence type="inferred from homology"/>
<dbReference type="GO" id="GO:0036222">
    <property type="term" value="F:XTP diphosphatase activity"/>
    <property type="evidence" value="ECO:0007669"/>
    <property type="project" value="UniProtKB-UniRule"/>
</dbReference>
<evidence type="ECO:0000256" key="6">
    <source>
        <dbReference type="ARBA" id="ARBA00022842"/>
    </source>
</evidence>
<accession>A0A4V3F4W1</accession>
<evidence type="ECO:0000256" key="9">
    <source>
        <dbReference type="ARBA" id="ARBA00052017"/>
    </source>
</evidence>
<keyword evidence="7 10" id="KW-0546">Nucleotide metabolism</keyword>
<evidence type="ECO:0000256" key="10">
    <source>
        <dbReference type="HAMAP-Rule" id="MF_01405"/>
    </source>
</evidence>
<dbReference type="NCBIfam" id="TIGR00042">
    <property type="entry name" value="RdgB/HAM1 family non-canonical purine NTP pyrophosphatase"/>
    <property type="match status" value="1"/>
</dbReference>
<evidence type="ECO:0000256" key="1">
    <source>
        <dbReference type="ARBA" id="ARBA00008023"/>
    </source>
</evidence>
<dbReference type="CDD" id="cd00515">
    <property type="entry name" value="HAM1"/>
    <property type="match status" value="1"/>
</dbReference>
<evidence type="ECO:0000256" key="8">
    <source>
        <dbReference type="ARBA" id="ARBA00051875"/>
    </source>
</evidence>
<evidence type="ECO:0000256" key="3">
    <source>
        <dbReference type="ARBA" id="ARBA00022723"/>
    </source>
</evidence>
<evidence type="ECO:0000313" key="12">
    <source>
        <dbReference type="EMBL" id="TDU26736.1"/>
    </source>
</evidence>
<dbReference type="InterPro" id="IPR020922">
    <property type="entry name" value="dITP/XTP_pyrophosphatase"/>
</dbReference>
<evidence type="ECO:0000256" key="11">
    <source>
        <dbReference type="RuleBase" id="RU003781"/>
    </source>
</evidence>
<keyword evidence="6 10" id="KW-0460">Magnesium</keyword>
<dbReference type="SUPFAM" id="SSF52972">
    <property type="entry name" value="ITPase-like"/>
    <property type="match status" value="1"/>
</dbReference>
<comment type="catalytic activity">
    <reaction evidence="9 10">
        <text>XTP + H2O = XMP + diphosphate + H(+)</text>
        <dbReference type="Rhea" id="RHEA:28610"/>
        <dbReference type="ChEBI" id="CHEBI:15377"/>
        <dbReference type="ChEBI" id="CHEBI:15378"/>
        <dbReference type="ChEBI" id="CHEBI:33019"/>
        <dbReference type="ChEBI" id="CHEBI:57464"/>
        <dbReference type="ChEBI" id="CHEBI:61314"/>
        <dbReference type="EC" id="3.6.1.66"/>
    </reaction>
</comment>
<evidence type="ECO:0000313" key="13">
    <source>
        <dbReference type="Proteomes" id="UP000295341"/>
    </source>
</evidence>
<comment type="catalytic activity">
    <reaction evidence="8 10">
        <text>dITP + H2O = dIMP + diphosphate + H(+)</text>
        <dbReference type="Rhea" id="RHEA:28342"/>
        <dbReference type="ChEBI" id="CHEBI:15377"/>
        <dbReference type="ChEBI" id="CHEBI:15378"/>
        <dbReference type="ChEBI" id="CHEBI:33019"/>
        <dbReference type="ChEBI" id="CHEBI:61194"/>
        <dbReference type="ChEBI" id="CHEBI:61382"/>
        <dbReference type="EC" id="3.6.1.66"/>
    </reaction>
</comment>
<feature type="binding site" evidence="10">
    <location>
        <begin position="181"/>
        <end position="184"/>
    </location>
    <ligand>
        <name>substrate</name>
    </ligand>
</feature>
<keyword evidence="4 10" id="KW-0547">Nucleotide-binding</keyword>
<dbReference type="EMBL" id="SOBT01000010">
    <property type="protein sequence ID" value="TDU26736.1"/>
    <property type="molecule type" value="Genomic_DNA"/>
</dbReference>
<feature type="active site" description="Proton acceptor" evidence="10">
    <location>
        <position position="96"/>
    </location>
</feature>
<feature type="binding site" evidence="10">
    <location>
        <position position="204"/>
    </location>
    <ligand>
        <name>substrate</name>
    </ligand>
</feature>
<dbReference type="GO" id="GO:0005829">
    <property type="term" value="C:cytosol"/>
    <property type="evidence" value="ECO:0007669"/>
    <property type="project" value="TreeGrafter"/>
</dbReference>
<dbReference type="GO" id="GO:0035870">
    <property type="term" value="F:dITP diphosphatase activity"/>
    <property type="evidence" value="ECO:0007669"/>
    <property type="project" value="UniProtKB-UniRule"/>
</dbReference>
<dbReference type="EC" id="3.6.1.66" evidence="10"/>
<dbReference type="GO" id="GO:0000166">
    <property type="term" value="F:nucleotide binding"/>
    <property type="evidence" value="ECO:0007669"/>
    <property type="project" value="UniProtKB-KW"/>
</dbReference>
<keyword evidence="5 10" id="KW-0378">Hydrolase</keyword>
<feature type="binding site" evidence="10">
    <location>
        <begin position="35"/>
        <end position="40"/>
    </location>
    <ligand>
        <name>substrate</name>
    </ligand>
</feature>
<dbReference type="HAMAP" id="MF_01405">
    <property type="entry name" value="Non_canon_purine_NTPase"/>
    <property type="match status" value="1"/>
</dbReference>
<comment type="catalytic activity">
    <reaction evidence="10">
        <text>ITP + H2O = IMP + diphosphate + H(+)</text>
        <dbReference type="Rhea" id="RHEA:29399"/>
        <dbReference type="ChEBI" id="CHEBI:15377"/>
        <dbReference type="ChEBI" id="CHEBI:15378"/>
        <dbReference type="ChEBI" id="CHEBI:33019"/>
        <dbReference type="ChEBI" id="CHEBI:58053"/>
        <dbReference type="ChEBI" id="CHEBI:61402"/>
        <dbReference type="EC" id="3.6.1.66"/>
    </reaction>
</comment>
<name>A0A4V3F4W1_9GAMM</name>
<dbReference type="PANTHER" id="PTHR11067:SF9">
    <property type="entry name" value="INOSINE TRIPHOSPHATE PYROPHOSPHATASE"/>
    <property type="match status" value="1"/>
</dbReference>
<evidence type="ECO:0000256" key="7">
    <source>
        <dbReference type="ARBA" id="ARBA00023080"/>
    </source>
</evidence>